<comment type="subcellular location">
    <subcellularLocation>
        <location evidence="1">Membrane</location>
        <topology evidence="1">Multi-pass membrane protein</topology>
    </subcellularLocation>
</comment>
<dbReference type="InterPro" id="IPR018823">
    <property type="entry name" value="ArAE_2_N"/>
</dbReference>
<feature type="compositionally biased region" description="Basic and acidic residues" evidence="5">
    <location>
        <begin position="385"/>
        <end position="400"/>
    </location>
</feature>
<keyword evidence="4 6" id="KW-0472">Membrane</keyword>
<feature type="transmembrane region" description="Helical" evidence="6">
    <location>
        <begin position="132"/>
        <end position="152"/>
    </location>
</feature>
<dbReference type="Pfam" id="PF10334">
    <property type="entry name" value="BRE4"/>
    <property type="match status" value="1"/>
</dbReference>
<feature type="transmembrane region" description="Helical" evidence="6">
    <location>
        <begin position="755"/>
        <end position="774"/>
    </location>
</feature>
<feature type="compositionally biased region" description="Polar residues" evidence="5">
    <location>
        <begin position="410"/>
        <end position="429"/>
    </location>
</feature>
<feature type="domain" description="Integral membrane bound transporter" evidence="9">
    <location>
        <begin position="732"/>
        <end position="863"/>
    </location>
</feature>
<keyword evidence="11" id="KW-1185">Reference proteome</keyword>
<evidence type="ECO:0000259" key="9">
    <source>
        <dbReference type="Pfam" id="PF13515"/>
    </source>
</evidence>
<keyword evidence="3 6" id="KW-1133">Transmembrane helix</keyword>
<dbReference type="Pfam" id="PF13515">
    <property type="entry name" value="FUSC_2"/>
    <property type="match status" value="1"/>
</dbReference>
<dbReference type="PANTHER" id="PTHR37994:SF1">
    <property type="entry name" value="ER TRANSPORTER 6TM N-TERMINAL DOMAIN-CONTAINING PROTEIN"/>
    <property type="match status" value="1"/>
</dbReference>
<dbReference type="OrthoDB" id="2274698at2759"/>
<dbReference type="AlphaFoldDB" id="A0A9P3PH39"/>
<evidence type="ECO:0000313" key="10">
    <source>
        <dbReference type="EMBL" id="GLB35374.1"/>
    </source>
</evidence>
<accession>A0A9P3PH39</accession>
<feature type="transmembrane region" description="Helical" evidence="6">
    <location>
        <begin position="810"/>
        <end position="828"/>
    </location>
</feature>
<dbReference type="PANTHER" id="PTHR37994">
    <property type="entry name" value="ARAE_2_N DOMAIN-CONTAINING PROTEIN-RELATED"/>
    <property type="match status" value="1"/>
</dbReference>
<evidence type="ECO:0000256" key="5">
    <source>
        <dbReference type="SAM" id="MobiDB-lite"/>
    </source>
</evidence>
<feature type="region of interest" description="Disordered" evidence="5">
    <location>
        <begin position="1"/>
        <end position="59"/>
    </location>
</feature>
<organism evidence="10 11">
    <name type="scientific">Lyophyllum shimeji</name>
    <name type="common">Hon-shimeji</name>
    <name type="synonym">Tricholoma shimeji</name>
    <dbReference type="NCBI Taxonomy" id="47721"/>
    <lineage>
        <taxon>Eukaryota</taxon>
        <taxon>Fungi</taxon>
        <taxon>Dikarya</taxon>
        <taxon>Basidiomycota</taxon>
        <taxon>Agaricomycotina</taxon>
        <taxon>Agaricomycetes</taxon>
        <taxon>Agaricomycetidae</taxon>
        <taxon>Agaricales</taxon>
        <taxon>Tricholomatineae</taxon>
        <taxon>Lyophyllaceae</taxon>
        <taxon>Lyophyllum</taxon>
    </lineage>
</organism>
<dbReference type="InterPro" id="IPR049453">
    <property type="entry name" value="Memb_transporter_dom"/>
</dbReference>
<feature type="transmembrane region" description="Helical" evidence="6">
    <location>
        <begin position="238"/>
        <end position="260"/>
    </location>
</feature>
<dbReference type="Proteomes" id="UP001063166">
    <property type="component" value="Unassembled WGS sequence"/>
</dbReference>
<evidence type="ECO:0000259" key="7">
    <source>
        <dbReference type="Pfam" id="PF10334"/>
    </source>
</evidence>
<evidence type="ECO:0000259" key="8">
    <source>
        <dbReference type="Pfam" id="PF10337"/>
    </source>
</evidence>
<feature type="transmembrane region" description="Helical" evidence="6">
    <location>
        <begin position="702"/>
        <end position="721"/>
    </location>
</feature>
<feature type="transmembrane region" description="Helical" evidence="6">
    <location>
        <begin position="173"/>
        <end position="193"/>
    </location>
</feature>
<feature type="domain" description="DUF2421" evidence="7">
    <location>
        <begin position="867"/>
        <end position="1087"/>
    </location>
</feature>
<feature type="transmembrane region" description="Helical" evidence="6">
    <location>
        <begin position="86"/>
        <end position="112"/>
    </location>
</feature>
<evidence type="ECO:0000256" key="4">
    <source>
        <dbReference type="ARBA" id="ARBA00023136"/>
    </source>
</evidence>
<feature type="transmembrane region" description="Helical" evidence="6">
    <location>
        <begin position="849"/>
        <end position="866"/>
    </location>
</feature>
<evidence type="ECO:0000256" key="6">
    <source>
        <dbReference type="SAM" id="Phobius"/>
    </source>
</evidence>
<evidence type="ECO:0000313" key="11">
    <source>
        <dbReference type="Proteomes" id="UP001063166"/>
    </source>
</evidence>
<evidence type="ECO:0000256" key="1">
    <source>
        <dbReference type="ARBA" id="ARBA00004141"/>
    </source>
</evidence>
<feature type="compositionally biased region" description="Basic residues" evidence="5">
    <location>
        <begin position="9"/>
        <end position="18"/>
    </location>
</feature>
<gene>
    <name evidence="10" type="ORF">LshimejAT787_0209390</name>
</gene>
<feature type="transmembrane region" description="Helical" evidence="6">
    <location>
        <begin position="205"/>
        <end position="226"/>
    </location>
</feature>
<name>A0A9P3PH39_LYOSH</name>
<feature type="transmembrane region" description="Helical" evidence="6">
    <location>
        <begin position="786"/>
        <end position="804"/>
    </location>
</feature>
<feature type="compositionally biased region" description="Basic and acidic residues" evidence="5">
    <location>
        <begin position="43"/>
        <end position="52"/>
    </location>
</feature>
<feature type="region of interest" description="Disordered" evidence="5">
    <location>
        <begin position="368"/>
        <end position="434"/>
    </location>
</feature>
<sequence>MSEKLSRLGIRRRDHTKPKGTVEDADEENQNREGYGGFPPESPSEKPDADGKKKQKKRKWTIPESLRWIPANMNYAGLKPVIRSAIAAWVSVVVFVIPRVNVFIGQSSFLLLVAAGMSAPSDPFLSVLEREILIMFFVSLSWAWCCLGIKLADLARDHHTSTVDPSALVHGQYLETGPTIIIAVFLFLGSSFFLFVRAHQGPGPYLFPTVLACICLDIALTTAVLYPYPNYKGGRSVVIPLVFHSAIALATSIVVFPTSISSHFAQCLRGVLSPLIKALDLHQRILATSPYAQEFVETAGLITKQVGNSETALSSMASAARLLTLDLIYGRYAPSDLNAFQDLARRLAARGNGMGVYFVLIHPTHPRFPATPAPSGVGTPTISRSETRITRSHSREELPRRISMPEAPETPSNRNGDTPGSPRRSSQSHHVGPFDLHRQLRQNLLRRALQPRVHRFEHPVGVFESQRYMDLEAERFNDPFAEVYTEQTTQNLSASCHDLLNRCRGALLTITGWLDRLHEGRIRYLWETREIKAKWERELTEHQRVRDELSAALEIFRSQERHRVLDPYRPAFDAEHDPTEDHDLPAHRYLFQAFVYQFHLIQFTNIVLEMLDQMIGLQHARKTQRLWHPAARVDWWRDWNLAEQERGEDEDPDKIQGLDPRIEHDLGLPQRRDPDALPPRNIFEQVMGTIYHSLTGLEGGNVLFAMKAGVLTVLLALPIFLKSSVYFAYNNKFVWGIIMGQVTIARFQGDTGFALLVRIFSTFFGSVTALIIWYISVGVSGKGNPYGLAAVCAVAFPFLFFVRIHWPAKPLTIVVYVLTCMLVIGYSYQDVHQKIPGSPGYGFNVAWRRFVLVAAGVFAAFLMSMLPPAKTLRLYTRYILATTSNELGAIYCAVIGYAYSPRKEDVHEISVGLIAVRGKLRRSVALRDNVVYEPSFRGRWPEERYHKLFELQLQITYNLSHLMAVYTYLEPAWARALLRRTKFLDTDFQGDILAVITLICSALRTGSPLPQITPCPLLDRFMEQHHGLEIIHKESEEDYGLPRTLTLDTLQNEQYMYFSVGVSTSYGLVTRLDRLMVAVKEIVGEQYHIHGFGVGSSFSRGLDPGAAKRTTIQFGTPQDV</sequence>
<dbReference type="GO" id="GO:0016020">
    <property type="term" value="C:membrane"/>
    <property type="evidence" value="ECO:0007669"/>
    <property type="project" value="UniProtKB-SubCell"/>
</dbReference>
<evidence type="ECO:0000256" key="2">
    <source>
        <dbReference type="ARBA" id="ARBA00022692"/>
    </source>
</evidence>
<protein>
    <submittedName>
        <fullName evidence="10">ER transporter, 6TM, N-terminal</fullName>
    </submittedName>
</protein>
<feature type="domain" description="Putative ER transporter 6TM N-terminal" evidence="8">
    <location>
        <begin position="68"/>
        <end position="562"/>
    </location>
</feature>
<dbReference type="EMBL" id="BRPK01000002">
    <property type="protein sequence ID" value="GLB35374.1"/>
    <property type="molecule type" value="Genomic_DNA"/>
</dbReference>
<dbReference type="Pfam" id="PF10337">
    <property type="entry name" value="ArAE_2_N"/>
    <property type="match status" value="1"/>
</dbReference>
<evidence type="ECO:0000256" key="3">
    <source>
        <dbReference type="ARBA" id="ARBA00022989"/>
    </source>
</evidence>
<keyword evidence="2 6" id="KW-0812">Transmembrane</keyword>
<dbReference type="InterPro" id="IPR018820">
    <property type="entry name" value="BRE4-related_DUF2421"/>
</dbReference>
<proteinExistence type="predicted"/>
<comment type="caution">
    <text evidence="10">The sequence shown here is derived from an EMBL/GenBank/DDBJ whole genome shotgun (WGS) entry which is preliminary data.</text>
</comment>
<reference evidence="10" key="1">
    <citation type="submission" date="2022-07" db="EMBL/GenBank/DDBJ databases">
        <title>The genome of Lyophyllum shimeji provides insight into the initial evolution of ectomycorrhizal fungal genome.</title>
        <authorList>
            <person name="Kobayashi Y."/>
            <person name="Shibata T."/>
            <person name="Hirakawa H."/>
            <person name="Shigenobu S."/>
            <person name="Nishiyama T."/>
            <person name="Yamada A."/>
            <person name="Hasebe M."/>
            <person name="Kawaguchi M."/>
        </authorList>
    </citation>
    <scope>NUCLEOTIDE SEQUENCE</scope>
    <source>
        <strain evidence="10">AT787</strain>
    </source>
</reference>